<accession>A0A5C6X944</accession>
<sequence>MKTYLSVVLHAHLPFIRHPEHAYHLEEMWFYEAMHETYLPLLQALDRLEADGVEGKVTLSLSAPLIAMMADGLLRERFVAQLERMRDLARAERAHGERPQGARELSDYYEARFEGLRTYYLDELGGDVLARFKHHAQGHRLELMTCVGTHPILPFLESDAGRRAQIRAGIAEFEQHLGFRPRGIWIAECAFAPGIDRLLAEEGIAFACLEDVGILTADAPPVYGTYSPLVSPAGVAFFGRDQLASAQVWSASEGYPGDYDYREFYRDLGYDLPMEVVAPYIHPDGIRHHTGLKYHRITGDVDLGDKDFYRPEVAARRAREHASHFVHARRDQGRDLFEKLGQRPAHLTCSYDAELFGHWWFEGPLFLEAVLREATHHEELQLVSPLDYLAEEPVQQQATPGISTWGEESYFGVWLDPSNAWIYRHLRNAEARMLELVEDVERGGPGEDPNLGRALRLMGQQLLLAQASDWAFIMKTGTTVEYAHRRQAGHLEHVEALAEMIASRAVDIELLDALEARYPIFGTLDAAWWRDEAKVALSVGS</sequence>
<evidence type="ECO:0000256" key="2">
    <source>
        <dbReference type="ARBA" id="ARBA00023277"/>
    </source>
</evidence>
<evidence type="ECO:0000256" key="1">
    <source>
        <dbReference type="ARBA" id="ARBA00006821"/>
    </source>
</evidence>
<dbReference type="GO" id="GO:0005576">
    <property type="term" value="C:extracellular region"/>
    <property type="evidence" value="ECO:0007669"/>
    <property type="project" value="TreeGrafter"/>
</dbReference>
<evidence type="ECO:0000256" key="5">
    <source>
        <dbReference type="RuleBase" id="RU361196"/>
    </source>
</evidence>
<evidence type="ECO:0000259" key="6">
    <source>
        <dbReference type="Pfam" id="PF03065"/>
    </source>
</evidence>
<dbReference type="PANTHER" id="PTHR41695">
    <property type="entry name" value="1,4-ALPHA-GLUCAN BRANCHING ENZYME RV3031-RELATED"/>
    <property type="match status" value="1"/>
</dbReference>
<dbReference type="InterPro" id="IPR040042">
    <property type="entry name" value="Branching_enz_MT3115-like"/>
</dbReference>
<dbReference type="Proteomes" id="UP000321412">
    <property type="component" value="Unassembled WGS sequence"/>
</dbReference>
<dbReference type="RefSeq" id="WP_146982051.1">
    <property type="nucleotide sequence ID" value="NZ_VOSM01000006.1"/>
</dbReference>
<feature type="binding site" evidence="4">
    <location>
        <position position="240"/>
    </location>
    <ligand>
        <name>substrate</name>
    </ligand>
</feature>
<dbReference type="SUPFAM" id="SSF88688">
    <property type="entry name" value="Families 57/38 glycoside transferase middle domain"/>
    <property type="match status" value="1"/>
</dbReference>
<feature type="active site" description="Proton donor" evidence="3">
    <location>
        <position position="352"/>
    </location>
</feature>
<dbReference type="GO" id="GO:0003844">
    <property type="term" value="F:1,4-alpha-glucan branching enzyme activity"/>
    <property type="evidence" value="ECO:0007669"/>
    <property type="project" value="InterPro"/>
</dbReference>
<dbReference type="InterPro" id="IPR027291">
    <property type="entry name" value="Glyco_hydro_38_N_sf"/>
</dbReference>
<comment type="caution">
    <text evidence="8">The sequence shown here is derived from an EMBL/GenBank/DDBJ whole genome shotgun (WGS) entry which is preliminary data.</text>
</comment>
<dbReference type="Gene3D" id="1.20.1430.10">
    <property type="entry name" value="Families 57/38 glycoside transferase, middle domain"/>
    <property type="match status" value="1"/>
</dbReference>
<feature type="domain" description="Glycoside hydrolase family 57 N-terminal" evidence="6">
    <location>
        <begin position="7"/>
        <end position="390"/>
    </location>
</feature>
<dbReference type="InterPro" id="IPR004300">
    <property type="entry name" value="Glyco_hydro_57_N"/>
</dbReference>
<feature type="binding site" evidence="4">
    <location>
        <position position="257"/>
    </location>
    <ligand>
        <name>substrate</name>
    </ligand>
</feature>
<dbReference type="PANTHER" id="PTHR41695:SF1">
    <property type="entry name" value="1,4-ALPHA-GLUCAN BRANCHING ENZYME TK1436"/>
    <property type="match status" value="1"/>
</dbReference>
<dbReference type="GO" id="GO:0030979">
    <property type="term" value="P:alpha-glucan biosynthetic process"/>
    <property type="evidence" value="ECO:0007669"/>
    <property type="project" value="InterPro"/>
</dbReference>
<dbReference type="Pfam" id="PF09210">
    <property type="entry name" value="BE_C"/>
    <property type="match status" value="1"/>
</dbReference>
<evidence type="ECO:0000313" key="8">
    <source>
        <dbReference type="EMBL" id="TXD36221.1"/>
    </source>
</evidence>
<dbReference type="SUPFAM" id="SSF88713">
    <property type="entry name" value="Glycoside hydrolase/deacetylase"/>
    <property type="match status" value="1"/>
</dbReference>
<evidence type="ECO:0000313" key="9">
    <source>
        <dbReference type="Proteomes" id="UP000321412"/>
    </source>
</evidence>
<feature type="domain" description="1,4-alpha-glucan branching enzyme C-terminal" evidence="7">
    <location>
        <begin position="425"/>
        <end position="529"/>
    </location>
</feature>
<evidence type="ECO:0000256" key="3">
    <source>
        <dbReference type="PIRSR" id="PIRSR640042-1"/>
    </source>
</evidence>
<feature type="binding site" evidence="4">
    <location>
        <position position="469"/>
    </location>
    <ligand>
        <name>substrate</name>
    </ligand>
</feature>
<gene>
    <name evidence="8" type="ORF">FRC98_13945</name>
</gene>
<dbReference type="InterPro" id="IPR011330">
    <property type="entry name" value="Glyco_hydro/deAcase_b/a-brl"/>
</dbReference>
<dbReference type="EMBL" id="VOSM01000006">
    <property type="protein sequence ID" value="TXD36221.1"/>
    <property type="molecule type" value="Genomic_DNA"/>
</dbReference>
<dbReference type="InterPro" id="IPR037090">
    <property type="entry name" value="57_glycoside_trans_central"/>
</dbReference>
<dbReference type="AlphaFoldDB" id="A0A5C6X944"/>
<keyword evidence="9" id="KW-1185">Reference proteome</keyword>
<dbReference type="CDD" id="cd10792">
    <property type="entry name" value="GH57N_AmyC_like"/>
    <property type="match status" value="1"/>
</dbReference>
<evidence type="ECO:0000259" key="7">
    <source>
        <dbReference type="Pfam" id="PF09210"/>
    </source>
</evidence>
<proteinExistence type="inferred from homology"/>
<feature type="binding site" evidence="4">
    <location>
        <position position="405"/>
    </location>
    <ligand>
        <name>substrate</name>
    </ligand>
</feature>
<name>A0A5C6X944_9DELT</name>
<dbReference type="OrthoDB" id="9803279at2"/>
<dbReference type="InterPro" id="IPR028995">
    <property type="entry name" value="Glyco_hydro_57/38_cen_sf"/>
</dbReference>
<keyword evidence="2 5" id="KW-0119">Carbohydrate metabolism</keyword>
<comment type="similarity">
    <text evidence="1 5">Belongs to the glycosyl hydrolase 57 family.</text>
</comment>
<evidence type="ECO:0000256" key="4">
    <source>
        <dbReference type="PIRSR" id="PIRSR640042-2"/>
    </source>
</evidence>
<dbReference type="Gene3D" id="3.20.110.10">
    <property type="entry name" value="Glycoside hydrolase 38, N terminal domain"/>
    <property type="match status" value="1"/>
</dbReference>
<organism evidence="8 9">
    <name type="scientific">Lujinxingia vulgaris</name>
    <dbReference type="NCBI Taxonomy" id="2600176"/>
    <lineage>
        <taxon>Bacteria</taxon>
        <taxon>Deltaproteobacteria</taxon>
        <taxon>Bradymonadales</taxon>
        <taxon>Lujinxingiaceae</taxon>
        <taxon>Lujinxingia</taxon>
    </lineage>
</organism>
<protein>
    <submittedName>
        <fullName evidence="8">DUF1957 domain-containing protein</fullName>
    </submittedName>
</protein>
<feature type="active site" description="Nucleophile" evidence="3">
    <location>
        <position position="188"/>
    </location>
</feature>
<reference evidence="8 9" key="1">
    <citation type="submission" date="2019-08" db="EMBL/GenBank/DDBJ databases">
        <title>Bradymonadales sp. TMQ4.</title>
        <authorList>
            <person name="Liang Q."/>
        </authorList>
    </citation>
    <scope>NUCLEOTIDE SEQUENCE [LARGE SCALE GENOMIC DNA]</scope>
    <source>
        <strain evidence="8 9">TMQ4</strain>
    </source>
</reference>
<dbReference type="Pfam" id="PF03065">
    <property type="entry name" value="Glyco_hydro_57"/>
    <property type="match status" value="1"/>
</dbReference>
<dbReference type="InterPro" id="IPR015293">
    <property type="entry name" value="BE_C"/>
</dbReference>